<evidence type="ECO:0000313" key="3">
    <source>
        <dbReference type="EMBL" id="KAG9257349.1"/>
    </source>
</evidence>
<evidence type="ECO:0000259" key="2">
    <source>
        <dbReference type="Pfam" id="PF08719"/>
    </source>
</evidence>
<dbReference type="EMBL" id="MU251245">
    <property type="protein sequence ID" value="KAG9257349.1"/>
    <property type="molecule type" value="Genomic_DNA"/>
</dbReference>
<dbReference type="Gene3D" id="1.10.357.40">
    <property type="entry name" value="YbiA-like"/>
    <property type="match status" value="1"/>
</dbReference>
<dbReference type="OrthoDB" id="206452at2759"/>
<dbReference type="InterPro" id="IPR037238">
    <property type="entry name" value="YbiA-like_sf"/>
</dbReference>
<accession>A0A9P7ZS85</accession>
<dbReference type="Proteomes" id="UP000887229">
    <property type="component" value="Unassembled WGS sequence"/>
</dbReference>
<dbReference type="GeneID" id="70293758"/>
<feature type="domain" description="NADAR" evidence="2">
    <location>
        <begin position="24"/>
        <end position="88"/>
    </location>
</feature>
<protein>
    <recommendedName>
        <fullName evidence="2">NADAR domain-containing protein</fullName>
    </recommendedName>
</protein>
<feature type="compositionally biased region" description="Basic and acidic residues" evidence="1">
    <location>
        <begin position="97"/>
        <end position="106"/>
    </location>
</feature>
<dbReference type="CDD" id="cd15457">
    <property type="entry name" value="NADAR"/>
    <property type="match status" value="1"/>
</dbReference>
<dbReference type="AlphaFoldDB" id="A0A9P7ZS85"/>
<reference evidence="3" key="1">
    <citation type="journal article" date="2021" name="IMA Fungus">
        <title>Genomic characterization of three marine fungi, including Emericellopsis atlantica sp. nov. with signatures of a generalist lifestyle and marine biomass degradation.</title>
        <authorList>
            <person name="Hagestad O.C."/>
            <person name="Hou L."/>
            <person name="Andersen J.H."/>
            <person name="Hansen E.H."/>
            <person name="Altermark B."/>
            <person name="Li C."/>
            <person name="Kuhnert E."/>
            <person name="Cox R.J."/>
            <person name="Crous P.W."/>
            <person name="Spatafora J.W."/>
            <person name="Lail K."/>
            <person name="Amirebrahimi M."/>
            <person name="Lipzen A."/>
            <person name="Pangilinan J."/>
            <person name="Andreopoulos W."/>
            <person name="Hayes R.D."/>
            <person name="Ng V."/>
            <person name="Grigoriev I.V."/>
            <person name="Jackson S.A."/>
            <person name="Sutton T.D.S."/>
            <person name="Dobson A.D.W."/>
            <person name="Rama T."/>
        </authorList>
    </citation>
    <scope>NUCLEOTIDE SEQUENCE</scope>
    <source>
        <strain evidence="3">TS7</strain>
    </source>
</reference>
<dbReference type="SUPFAM" id="SSF143990">
    <property type="entry name" value="YbiA-like"/>
    <property type="match status" value="1"/>
</dbReference>
<dbReference type="InterPro" id="IPR012816">
    <property type="entry name" value="NADAR"/>
</dbReference>
<evidence type="ECO:0000256" key="1">
    <source>
        <dbReference type="SAM" id="MobiDB-lite"/>
    </source>
</evidence>
<dbReference type="RefSeq" id="XP_046121273.1">
    <property type="nucleotide sequence ID" value="XM_046262855.1"/>
</dbReference>
<organism evidence="3 4">
    <name type="scientific">Emericellopsis atlantica</name>
    <dbReference type="NCBI Taxonomy" id="2614577"/>
    <lineage>
        <taxon>Eukaryota</taxon>
        <taxon>Fungi</taxon>
        <taxon>Dikarya</taxon>
        <taxon>Ascomycota</taxon>
        <taxon>Pezizomycotina</taxon>
        <taxon>Sordariomycetes</taxon>
        <taxon>Hypocreomycetidae</taxon>
        <taxon>Hypocreales</taxon>
        <taxon>Bionectriaceae</taxon>
        <taxon>Emericellopsis</taxon>
    </lineage>
</organism>
<feature type="region of interest" description="Disordered" evidence="1">
    <location>
        <begin position="93"/>
        <end position="140"/>
    </location>
</feature>
<evidence type="ECO:0000313" key="4">
    <source>
        <dbReference type="Proteomes" id="UP000887229"/>
    </source>
</evidence>
<gene>
    <name evidence="3" type="ORF">F5Z01DRAFT_645673</name>
</gene>
<dbReference type="Pfam" id="PF08719">
    <property type="entry name" value="NADAR"/>
    <property type="match status" value="1"/>
</dbReference>
<keyword evidence="4" id="KW-1185">Reference proteome</keyword>
<proteinExistence type="predicted"/>
<comment type="caution">
    <text evidence="3">The sequence shown here is derived from an EMBL/GenBank/DDBJ whole genome shotgun (WGS) entry which is preliminary data.</text>
</comment>
<sequence>MKPHQRVSHSSGSRAPAQDEFISFYLPNAPYGEFCQWYPSPFSVFPAEIASLIGQPCEPSVVHDSITFNCAEQFMMYCKAGRFRDFARQVWSKRRTKGEAPRDRGPRAGRGIKQGSSVGDRVQGEACHGSPCRMGRKQAW</sequence>
<name>A0A9P7ZS85_9HYPO</name>